<protein>
    <recommendedName>
        <fullName evidence="8">Cuticular protein</fullName>
    </recommendedName>
</protein>
<dbReference type="EMBL" id="JAZDUA010000069">
    <property type="protein sequence ID" value="KAK7869773.1"/>
    <property type="molecule type" value="Genomic_DNA"/>
</dbReference>
<feature type="region of interest" description="Disordered" evidence="5">
    <location>
        <begin position="188"/>
        <end position="233"/>
    </location>
</feature>
<dbReference type="InterPro" id="IPR051217">
    <property type="entry name" value="Insect_Cuticle_Struc_Prot"/>
</dbReference>
<organism evidence="6 7">
    <name type="scientific">Gryllus longicercus</name>
    <dbReference type="NCBI Taxonomy" id="2509291"/>
    <lineage>
        <taxon>Eukaryota</taxon>
        <taxon>Metazoa</taxon>
        <taxon>Ecdysozoa</taxon>
        <taxon>Arthropoda</taxon>
        <taxon>Hexapoda</taxon>
        <taxon>Insecta</taxon>
        <taxon>Pterygota</taxon>
        <taxon>Neoptera</taxon>
        <taxon>Polyneoptera</taxon>
        <taxon>Orthoptera</taxon>
        <taxon>Ensifera</taxon>
        <taxon>Gryllidea</taxon>
        <taxon>Grylloidea</taxon>
        <taxon>Gryllidae</taxon>
        <taxon>Gryllinae</taxon>
        <taxon>Gryllus</taxon>
    </lineage>
</organism>
<evidence type="ECO:0000256" key="4">
    <source>
        <dbReference type="PROSITE-ProRule" id="PRU00497"/>
    </source>
</evidence>
<keyword evidence="1 4" id="KW-0193">Cuticle</keyword>
<evidence type="ECO:0000256" key="2">
    <source>
        <dbReference type="ARBA" id="ARBA00022737"/>
    </source>
</evidence>
<evidence type="ECO:0000256" key="5">
    <source>
        <dbReference type="SAM" id="MobiDB-lite"/>
    </source>
</evidence>
<dbReference type="Pfam" id="PF00379">
    <property type="entry name" value="Chitin_bind_4"/>
    <property type="match status" value="1"/>
</dbReference>
<dbReference type="GO" id="GO:0005615">
    <property type="term" value="C:extracellular space"/>
    <property type="evidence" value="ECO:0007669"/>
    <property type="project" value="TreeGrafter"/>
</dbReference>
<proteinExistence type="predicted"/>
<dbReference type="PROSITE" id="PS51155">
    <property type="entry name" value="CHIT_BIND_RR_2"/>
    <property type="match status" value="1"/>
</dbReference>
<accession>A0AAN9Z683</accession>
<dbReference type="InterPro" id="IPR000618">
    <property type="entry name" value="Insect_cuticle"/>
</dbReference>
<reference evidence="6 7" key="1">
    <citation type="submission" date="2024-03" db="EMBL/GenBank/DDBJ databases">
        <title>The genome assembly and annotation of the cricket Gryllus longicercus Weissman &amp; Gray.</title>
        <authorList>
            <person name="Szrajer S."/>
            <person name="Gray D."/>
            <person name="Ylla G."/>
        </authorList>
    </citation>
    <scope>NUCLEOTIDE SEQUENCE [LARGE SCALE GENOMIC DNA]</scope>
    <source>
        <strain evidence="6">DAG 2021-001</strain>
        <tissue evidence="6">Whole body minus gut</tissue>
    </source>
</reference>
<dbReference type="GO" id="GO:0031012">
    <property type="term" value="C:extracellular matrix"/>
    <property type="evidence" value="ECO:0007669"/>
    <property type="project" value="TreeGrafter"/>
</dbReference>
<feature type="compositionally biased region" description="Pro residues" evidence="5">
    <location>
        <begin position="198"/>
        <end position="217"/>
    </location>
</feature>
<evidence type="ECO:0000313" key="7">
    <source>
        <dbReference type="Proteomes" id="UP001378592"/>
    </source>
</evidence>
<comment type="caution">
    <text evidence="6">The sequence shown here is derived from an EMBL/GenBank/DDBJ whole genome shotgun (WGS) entry which is preliminary data.</text>
</comment>
<keyword evidence="2" id="KW-0677">Repeat</keyword>
<dbReference type="PANTHER" id="PTHR12236">
    <property type="entry name" value="STRUCTURAL CONTITUENT OF CUTICLE"/>
    <property type="match status" value="1"/>
</dbReference>
<comment type="function">
    <text evidence="3">Component of the cuticle of migratory locust which contains more than 100 different structural proteins.</text>
</comment>
<evidence type="ECO:0000256" key="3">
    <source>
        <dbReference type="ARBA" id="ARBA00037307"/>
    </source>
</evidence>
<evidence type="ECO:0008006" key="8">
    <source>
        <dbReference type="Google" id="ProtNLM"/>
    </source>
</evidence>
<keyword evidence="7" id="KW-1185">Reference proteome</keyword>
<evidence type="ECO:0000256" key="1">
    <source>
        <dbReference type="ARBA" id="ARBA00022460"/>
    </source>
</evidence>
<gene>
    <name evidence="6" type="ORF">R5R35_008307</name>
</gene>
<dbReference type="GO" id="GO:0042302">
    <property type="term" value="F:structural constituent of cuticle"/>
    <property type="evidence" value="ECO:0007669"/>
    <property type="project" value="UniProtKB-UniRule"/>
</dbReference>
<dbReference type="AlphaFoldDB" id="A0AAN9Z683"/>
<dbReference type="Proteomes" id="UP001378592">
    <property type="component" value="Unassembled WGS sequence"/>
</dbReference>
<dbReference type="PANTHER" id="PTHR12236:SF95">
    <property type="entry name" value="CUTICULAR PROTEIN 76BD, ISOFORM C-RELATED"/>
    <property type="match status" value="1"/>
</dbReference>
<sequence length="296" mass="31342">MFVAFANSLAVANPRNAPPYPGANQPSAPGLPKVRYEYRYAVDDPASGVVSQRWEHRLGEYVKGAYSLVEPDGSVRHVDYEVDGEKGFHAVVRTSPPVNTLLSADQLSKSRQSHRQPPVNVLTNHPEAAASASVSAEVSAGRGGRRLPINFHSVRPDYYLAFAKGEPARYRESTPALELPLETPAEVEEQAAPLETISPPPPPRPPPPAPAPAPAPTGPASSHHHHLAGLHAPGTDYSTLRALLGPPAAPLLLPRGRALGPPPRPAGGPALGYPSHTEAIFQPYPPITLAADLFAG</sequence>
<name>A0AAN9Z683_9ORTH</name>
<evidence type="ECO:0000313" key="6">
    <source>
        <dbReference type="EMBL" id="KAK7869773.1"/>
    </source>
</evidence>
<dbReference type="PRINTS" id="PR00947">
    <property type="entry name" value="CUTICLE"/>
</dbReference>